<dbReference type="EMBL" id="FO203447">
    <property type="protein sequence ID" value="CCI55459.1"/>
    <property type="molecule type" value="Genomic_DNA"/>
</dbReference>
<organism evidence="1">
    <name type="scientific">Phyllostachys edulis</name>
    <name type="common">Tortoise shell bamboo</name>
    <name type="synonym">Bambusa edulis</name>
    <dbReference type="NCBI Taxonomy" id="38705"/>
    <lineage>
        <taxon>Eukaryota</taxon>
        <taxon>Viridiplantae</taxon>
        <taxon>Streptophyta</taxon>
        <taxon>Embryophyta</taxon>
        <taxon>Tracheophyta</taxon>
        <taxon>Spermatophyta</taxon>
        <taxon>Magnoliopsida</taxon>
        <taxon>Liliopsida</taxon>
        <taxon>Poales</taxon>
        <taxon>Poaceae</taxon>
        <taxon>BOP clade</taxon>
        <taxon>Bambusoideae</taxon>
        <taxon>Arundinarodae</taxon>
        <taxon>Arundinarieae</taxon>
        <taxon>Arundinariinae</taxon>
        <taxon>Phyllostachys</taxon>
    </lineage>
</organism>
<sequence length="126" mass="14537">MDAAKMKASVAVEKIPKKEFVNWMTRIAGVVSSCEKEVEMGKLEIKDKEKTLIIHEISCIAKEKNQEIKSWEERYTKSTASHDDEVKKLNSRLAVILFSEQAVEIKQLREASTRNQEEMKSMKIHL</sequence>
<evidence type="ECO:0000313" key="1">
    <source>
        <dbReference type="EMBL" id="CCI55459.1"/>
    </source>
</evidence>
<protein>
    <submittedName>
        <fullName evidence="1">PH01B001E05.15 protein</fullName>
    </submittedName>
</protein>
<dbReference type="AlphaFoldDB" id="L0P1V3"/>
<name>L0P1V3_PHYED</name>
<accession>L0P1V3</accession>
<reference evidence="1" key="1">
    <citation type="submission" date="2012-05" db="EMBL/GenBank/DDBJ databases">
        <authorList>
            <person name="Han B."/>
            <person name="Lu Y."/>
            <person name="Feng Q."/>
            <person name="Zhao Q."/>
            <person name="Lu T.T."/>
            <person name="Li Y."/>
            <person name="Liu K.Y."/>
            <person name="Huang X.H."/>
            <person name="Fan D.L."/>
            <person name="Weng Q.J."/>
            <person name="Zhang L."/>
            <person name="Lu Y.Q."/>
            <person name="Guo Y.L."/>
            <person name="Li W.J."/>
            <person name="Zhou C.C."/>
            <person name="Lu H.Y."/>
            <person name="Huang T."/>
            <person name="Zhu C.R."/>
            <person name="Zhao Y."/>
            <person name="Hu T."/>
            <person name="Yao N."/>
        </authorList>
    </citation>
    <scope>NUCLEOTIDE SEQUENCE</scope>
</reference>
<proteinExistence type="predicted"/>
<gene>
    <name evidence="1" type="primary">PH01B001E05.15</name>
</gene>